<name>A0A836FLW7_9HYME</name>
<dbReference type="GO" id="GO:0003676">
    <property type="term" value="F:nucleic acid binding"/>
    <property type="evidence" value="ECO:0007669"/>
    <property type="project" value="InterPro"/>
</dbReference>
<dbReference type="EMBL" id="JAANIA010000071">
    <property type="protein sequence ID" value="KAG5327480.1"/>
    <property type="molecule type" value="Genomic_DNA"/>
</dbReference>
<dbReference type="InterPro" id="IPR052709">
    <property type="entry name" value="Transposase-MT_Hybrid"/>
</dbReference>
<feature type="non-terminal residue" evidence="1">
    <location>
        <position position="170"/>
    </location>
</feature>
<sequence>MKWDVLPHFSTDEEVKGEVEKWTKGLAGNYFEEGIKKLIPRFTTCIERNAEATEFYILHDNLEMKKLSGAAIAHNAPTHSSAVATAKLIELRYELPHPPYSPNLAPCDFFLYPNLKKWLGGKKFTSNEKVIAKTKAYFAEFDKSYFSEGLKKWQKRWEKCILLKVDYDEK</sequence>
<dbReference type="Gene3D" id="3.30.420.10">
    <property type="entry name" value="Ribonuclease H-like superfamily/Ribonuclease H"/>
    <property type="match status" value="1"/>
</dbReference>
<evidence type="ECO:0000313" key="2">
    <source>
        <dbReference type="Proteomes" id="UP000668214"/>
    </source>
</evidence>
<accession>A0A836FLW7</accession>
<dbReference type="PANTHER" id="PTHR46060:SF1">
    <property type="entry name" value="MARINER MOS1 TRANSPOSASE-LIKE PROTEIN"/>
    <property type="match status" value="1"/>
</dbReference>
<organism evidence="1 2">
    <name type="scientific">Pseudoatta argentina</name>
    <dbReference type="NCBI Taxonomy" id="621737"/>
    <lineage>
        <taxon>Eukaryota</taxon>
        <taxon>Metazoa</taxon>
        <taxon>Ecdysozoa</taxon>
        <taxon>Arthropoda</taxon>
        <taxon>Hexapoda</taxon>
        <taxon>Insecta</taxon>
        <taxon>Pterygota</taxon>
        <taxon>Neoptera</taxon>
        <taxon>Endopterygota</taxon>
        <taxon>Hymenoptera</taxon>
        <taxon>Apocrita</taxon>
        <taxon>Aculeata</taxon>
        <taxon>Formicoidea</taxon>
        <taxon>Formicidae</taxon>
        <taxon>Myrmicinae</taxon>
        <taxon>Pseudoatta</taxon>
    </lineage>
</organism>
<proteinExistence type="predicted"/>
<feature type="non-terminal residue" evidence="1">
    <location>
        <position position="1"/>
    </location>
</feature>
<evidence type="ECO:0000313" key="1">
    <source>
        <dbReference type="EMBL" id="KAG5327480.1"/>
    </source>
</evidence>
<dbReference type="Proteomes" id="UP000668214">
    <property type="component" value="Unassembled WGS sequence"/>
</dbReference>
<dbReference type="PANTHER" id="PTHR46060">
    <property type="entry name" value="MARINER MOS1 TRANSPOSASE-LIKE PROTEIN"/>
    <property type="match status" value="1"/>
</dbReference>
<protein>
    <submittedName>
        <fullName evidence="1">MOS1T transposase</fullName>
    </submittedName>
</protein>
<comment type="caution">
    <text evidence="1">The sequence shown here is derived from an EMBL/GenBank/DDBJ whole genome shotgun (WGS) entry which is preliminary data.</text>
</comment>
<dbReference type="AlphaFoldDB" id="A0A836FLW7"/>
<gene>
    <name evidence="1" type="ORF">G6Z78_0005320</name>
</gene>
<dbReference type="InterPro" id="IPR036397">
    <property type="entry name" value="RNaseH_sf"/>
</dbReference>
<keyword evidence="2" id="KW-1185">Reference proteome</keyword>
<reference evidence="1" key="1">
    <citation type="submission" date="2020-02" db="EMBL/GenBank/DDBJ databases">
        <title>Relaxed selection underlies rapid genomic changes in the transitions from sociality to social parasitism in ants.</title>
        <authorList>
            <person name="Bi X."/>
        </authorList>
    </citation>
    <scope>NUCLEOTIDE SEQUENCE</scope>
    <source>
        <strain evidence="1">BGI-DK2014c</strain>
        <tissue evidence="1">Whole body</tissue>
    </source>
</reference>